<keyword evidence="2 6" id="KW-0479">Metal-binding</keyword>
<dbReference type="EMBL" id="GEZM01009177">
    <property type="protein sequence ID" value="JAV94630.1"/>
    <property type="molecule type" value="Transcribed_RNA"/>
</dbReference>
<feature type="active site" description="Nucleophile" evidence="5">
    <location>
        <position position="81"/>
    </location>
</feature>
<evidence type="ECO:0000256" key="2">
    <source>
        <dbReference type="ARBA" id="ARBA00022723"/>
    </source>
</evidence>
<dbReference type="GO" id="GO:0008253">
    <property type="term" value="F:5'-nucleotidase activity"/>
    <property type="evidence" value="ECO:0007669"/>
    <property type="project" value="TreeGrafter"/>
</dbReference>
<evidence type="ECO:0000256" key="1">
    <source>
        <dbReference type="ARBA" id="ARBA00009589"/>
    </source>
</evidence>
<evidence type="ECO:0000256" key="5">
    <source>
        <dbReference type="PIRSR" id="PIRSR017434-1"/>
    </source>
</evidence>
<dbReference type="Pfam" id="PF05761">
    <property type="entry name" value="5_nucleotid"/>
    <property type="match status" value="1"/>
</dbReference>
<dbReference type="InterPro" id="IPR023214">
    <property type="entry name" value="HAD_sf"/>
</dbReference>
<gene>
    <name evidence="8" type="ORF">PPYR_06276</name>
</gene>
<keyword evidence="4 6" id="KW-0460">Magnesium</keyword>
<comment type="cofactor">
    <cofactor evidence="6">
        <name>Mg(2+)</name>
        <dbReference type="ChEBI" id="CHEBI:18420"/>
    </cofactor>
    <text evidence="6">Binds 1 Mg(2+) ion per subunit.</text>
</comment>
<comment type="similarity">
    <text evidence="1">Belongs to the 5'(3')-deoxyribonucleotidase family.</text>
</comment>
<sequence>MLLCKTISISTFKQNLNYLEKLRCCDLSIFLRKHSTNRLELAYQMIKDKCDSKKLPKDVDVKAVFACNELDLREVNVYGFDYDYTLACYKPSMDYLLYNLGRQTLIEKYKYPQPISQLQYKPGYAIRGLHYDIQKGVLLKLDSFLQIQFGSVYRGLTALSNDEVLQLYRNRIIPIAAVEYSRSDDTQGKMVQLADLFSVPEMGLLCDVTDYFERNHIDYHPEILFRDVKNSVRLSHPVMHSIVGQNVSEYIKHNADLRIFFQRLVEAGKKLFLVTNSPFKFVNKGMEMLVGRDWKEFFDVIIVQARKPKFFTDKSRPIRVYDDKIGSHVWDRVVKLEKGIIYYEGTVKQLQDMTNWRGHQVLYFGDHPYSDLADVTLEHGWRTGAIINELTHEIETLNRTDFKRNANWLQMLTGLIEEHQDCEDPDEQKVFAQWMQERDCLRNDIKIIFNRQFGSVFRTYHNPTYFSRRLFRFADIYTSNITNLLSYSVNHTFYPRRGVMPHEYISYFV</sequence>
<accession>A0A1Y1NCK6</accession>
<dbReference type="InterPro" id="IPR036412">
    <property type="entry name" value="HAD-like_sf"/>
</dbReference>
<dbReference type="FunCoup" id="A0A1Y1NCK6">
    <property type="interactions" value="960"/>
</dbReference>
<dbReference type="PIRSF" id="PIRSF017434">
    <property type="entry name" value="Purine_5'-nucleotidase"/>
    <property type="match status" value="1"/>
</dbReference>
<evidence type="ECO:0000313" key="7">
    <source>
        <dbReference type="EMBL" id="JAV94630.1"/>
    </source>
</evidence>
<evidence type="ECO:0000256" key="6">
    <source>
        <dbReference type="PIRSR" id="PIRSR017434-2"/>
    </source>
</evidence>
<evidence type="ECO:0008006" key="10">
    <source>
        <dbReference type="Google" id="ProtNLM"/>
    </source>
</evidence>
<keyword evidence="9" id="KW-1185">Reference proteome</keyword>
<dbReference type="OrthoDB" id="409330at2759"/>
<name>A0A1Y1NCK6_PHOPY</name>
<dbReference type="NCBIfam" id="TIGR02244">
    <property type="entry name" value="HAD-IG-Ncltidse"/>
    <property type="match status" value="1"/>
</dbReference>
<evidence type="ECO:0000256" key="4">
    <source>
        <dbReference type="ARBA" id="ARBA00022842"/>
    </source>
</evidence>
<proteinExistence type="inferred from homology"/>
<evidence type="ECO:0000313" key="8">
    <source>
        <dbReference type="EMBL" id="KAB0800536.1"/>
    </source>
</evidence>
<reference evidence="7" key="1">
    <citation type="journal article" date="2016" name="Sci. Rep.">
        <title>Molecular characterization of firefly nuptial gifts: a multi-omics approach sheds light on postcopulatory sexual selection.</title>
        <authorList>
            <person name="Al-Wathiqui N."/>
            <person name="Fallon T.R."/>
            <person name="South A."/>
            <person name="Weng J.K."/>
            <person name="Lewis S.M."/>
        </authorList>
    </citation>
    <scope>NUCLEOTIDE SEQUENCE</scope>
</reference>
<dbReference type="PANTHER" id="PTHR12103:SF12">
    <property type="entry name" value="FI20020P1"/>
    <property type="match status" value="1"/>
</dbReference>
<feature type="binding site" evidence="6">
    <location>
        <position position="83"/>
    </location>
    <ligand>
        <name>GMP</name>
        <dbReference type="ChEBI" id="CHEBI:58115"/>
    </ligand>
</feature>
<organism evidence="7">
    <name type="scientific">Photinus pyralis</name>
    <name type="common">Common eastern firefly</name>
    <name type="synonym">Lampyris pyralis</name>
    <dbReference type="NCBI Taxonomy" id="7054"/>
    <lineage>
        <taxon>Eukaryota</taxon>
        <taxon>Metazoa</taxon>
        <taxon>Ecdysozoa</taxon>
        <taxon>Arthropoda</taxon>
        <taxon>Hexapoda</taxon>
        <taxon>Insecta</taxon>
        <taxon>Pterygota</taxon>
        <taxon>Neoptera</taxon>
        <taxon>Endopterygota</taxon>
        <taxon>Coleoptera</taxon>
        <taxon>Polyphaga</taxon>
        <taxon>Elateriformia</taxon>
        <taxon>Elateroidea</taxon>
        <taxon>Lampyridae</taxon>
        <taxon>Lampyrinae</taxon>
        <taxon>Photinus</taxon>
    </lineage>
</organism>
<feature type="binding site" evidence="6">
    <location>
        <position position="366"/>
    </location>
    <ligand>
        <name>Mg(2+)</name>
        <dbReference type="ChEBI" id="CHEBI:18420"/>
    </ligand>
</feature>
<feature type="binding site" evidence="6">
    <location>
        <position position="81"/>
    </location>
    <ligand>
        <name>Mg(2+)</name>
        <dbReference type="ChEBI" id="CHEBI:18420"/>
    </ligand>
</feature>
<protein>
    <recommendedName>
        <fullName evidence="10">5'-nucleotidase domain-containing protein 3</fullName>
    </recommendedName>
</protein>
<dbReference type="EMBL" id="VVIM01000004">
    <property type="protein sequence ID" value="KAB0800536.1"/>
    <property type="molecule type" value="Genomic_DNA"/>
</dbReference>
<keyword evidence="3" id="KW-0378">Hydrolase</keyword>
<reference evidence="8" key="3">
    <citation type="submission" date="2019-08" db="EMBL/GenBank/DDBJ databases">
        <authorList>
            <consortium name="Photinus pyralis genome working group"/>
            <person name="Fallon T.R."/>
            <person name="Sander Lower S.E."/>
            <person name="Weng J.-K."/>
        </authorList>
    </citation>
    <scope>NUCLEOTIDE SEQUENCE</scope>
    <source>
        <strain evidence="8">1611_PpyrPB1</strain>
        <tissue evidence="8">Whole body</tissue>
    </source>
</reference>
<evidence type="ECO:0000256" key="3">
    <source>
        <dbReference type="ARBA" id="ARBA00022801"/>
    </source>
</evidence>
<dbReference type="InterPro" id="IPR016695">
    <property type="entry name" value="Pur_nucleotidase"/>
</dbReference>
<dbReference type="InterPro" id="IPR008380">
    <property type="entry name" value="HAD-SF_hydro_IG_5-nucl"/>
</dbReference>
<dbReference type="SUPFAM" id="SSF56784">
    <property type="entry name" value="HAD-like"/>
    <property type="match status" value="1"/>
</dbReference>
<evidence type="ECO:0000313" key="9">
    <source>
        <dbReference type="Proteomes" id="UP000327044"/>
    </source>
</evidence>
<reference evidence="8 9" key="2">
    <citation type="journal article" date="2018" name="Elife">
        <title>Firefly genomes illuminate parallel origins of bioluminescence in beetles.</title>
        <authorList>
            <person name="Fallon T.R."/>
            <person name="Lower S.E."/>
            <person name="Chang C.H."/>
            <person name="Bessho-Uehara M."/>
            <person name="Martin G.J."/>
            <person name="Bewick A.J."/>
            <person name="Behringer M."/>
            <person name="Debat H.J."/>
            <person name="Wong I."/>
            <person name="Day J.C."/>
            <person name="Suvorov A."/>
            <person name="Silva C.J."/>
            <person name="Stanger-Hall K.F."/>
            <person name="Hall D.W."/>
            <person name="Schmitz R.J."/>
            <person name="Nelson D.R."/>
            <person name="Lewis S.M."/>
            <person name="Shigenobu S."/>
            <person name="Bybee S.M."/>
            <person name="Larracuente A.M."/>
            <person name="Oba Y."/>
            <person name="Weng J.K."/>
        </authorList>
    </citation>
    <scope>NUCLEOTIDE SEQUENCE [LARGE SCALE GENOMIC DNA]</scope>
    <source>
        <strain evidence="8">1611_PpyrPB1</strain>
        <tissue evidence="8">Whole body</tissue>
    </source>
</reference>
<dbReference type="InParanoid" id="A0A1Y1NCK6"/>
<dbReference type="Gene3D" id="3.40.50.1000">
    <property type="entry name" value="HAD superfamily/HAD-like"/>
    <property type="match status" value="1"/>
</dbReference>
<dbReference type="GO" id="GO:0046872">
    <property type="term" value="F:metal ion binding"/>
    <property type="evidence" value="ECO:0007669"/>
    <property type="project" value="UniProtKB-KW"/>
</dbReference>
<dbReference type="PANTHER" id="PTHR12103">
    <property type="entry name" value="5'-NUCLEOTIDASE DOMAIN-CONTAINING"/>
    <property type="match status" value="1"/>
</dbReference>
<dbReference type="AlphaFoldDB" id="A0A1Y1NCK6"/>
<dbReference type="Proteomes" id="UP000327044">
    <property type="component" value="Unassembled WGS sequence"/>
</dbReference>
<feature type="active site" description="Proton donor" evidence="5">
    <location>
        <position position="83"/>
    </location>
</feature>